<accession>A0A7C9M4V2</accession>
<proteinExistence type="predicted"/>
<comment type="caution">
    <text evidence="2">The sequence shown here is derived from an EMBL/GenBank/DDBJ whole genome shotgun (WGS) entry which is preliminary data.</text>
</comment>
<evidence type="ECO:0000313" key="3">
    <source>
        <dbReference type="Proteomes" id="UP000483286"/>
    </source>
</evidence>
<dbReference type="EMBL" id="WQLB01000058">
    <property type="protein sequence ID" value="MVN89362.1"/>
    <property type="molecule type" value="Genomic_DNA"/>
</dbReference>
<sequence>MTPVPVPVLAAGVAPRAAKSFCHVAGAIDGARTNYADMNALAWFTGGGWDLRNGRRMRPRGLSGGGDTDEAQRR</sequence>
<protein>
    <submittedName>
        <fullName evidence="2">Uncharacterized protein</fullName>
    </submittedName>
</protein>
<organism evidence="2 3">
    <name type="scientific">Deinococcus arboris</name>
    <dbReference type="NCBI Taxonomy" id="2682977"/>
    <lineage>
        <taxon>Bacteria</taxon>
        <taxon>Thermotogati</taxon>
        <taxon>Deinococcota</taxon>
        <taxon>Deinococci</taxon>
        <taxon>Deinococcales</taxon>
        <taxon>Deinococcaceae</taxon>
        <taxon>Deinococcus</taxon>
    </lineage>
</organism>
<reference evidence="2 3" key="1">
    <citation type="submission" date="2019-12" db="EMBL/GenBank/DDBJ databases">
        <title>Deinococcus sp. HMF7620 Genome sequencing and assembly.</title>
        <authorList>
            <person name="Kang H."/>
            <person name="Kim H."/>
            <person name="Joh K."/>
        </authorList>
    </citation>
    <scope>NUCLEOTIDE SEQUENCE [LARGE SCALE GENOMIC DNA]</scope>
    <source>
        <strain evidence="2 3">HMF7620</strain>
    </source>
</reference>
<name>A0A7C9M4V2_9DEIO</name>
<evidence type="ECO:0000313" key="2">
    <source>
        <dbReference type="EMBL" id="MVN89362.1"/>
    </source>
</evidence>
<gene>
    <name evidence="2" type="ORF">GO986_21745</name>
</gene>
<dbReference type="AlphaFoldDB" id="A0A7C9M4V2"/>
<keyword evidence="3" id="KW-1185">Reference proteome</keyword>
<evidence type="ECO:0000256" key="1">
    <source>
        <dbReference type="SAM" id="MobiDB-lite"/>
    </source>
</evidence>
<dbReference type="Proteomes" id="UP000483286">
    <property type="component" value="Unassembled WGS sequence"/>
</dbReference>
<dbReference type="RefSeq" id="WP_157461621.1">
    <property type="nucleotide sequence ID" value="NZ_WQLB01000058.1"/>
</dbReference>
<feature type="region of interest" description="Disordered" evidence="1">
    <location>
        <begin position="53"/>
        <end position="74"/>
    </location>
</feature>